<proteinExistence type="predicted"/>
<organism evidence="1 2">
    <name type="scientific">Naganishia vaughanmartiniae</name>
    <dbReference type="NCBI Taxonomy" id="1424756"/>
    <lineage>
        <taxon>Eukaryota</taxon>
        <taxon>Fungi</taxon>
        <taxon>Dikarya</taxon>
        <taxon>Basidiomycota</taxon>
        <taxon>Agaricomycotina</taxon>
        <taxon>Tremellomycetes</taxon>
        <taxon>Filobasidiales</taxon>
        <taxon>Filobasidiaceae</taxon>
        <taxon>Naganishia</taxon>
    </lineage>
</organism>
<reference evidence="1" key="1">
    <citation type="submission" date="2023-04" db="EMBL/GenBank/DDBJ databases">
        <title>Draft Genome sequencing of Naganishia species isolated from polar environments using Oxford Nanopore Technology.</title>
        <authorList>
            <person name="Leo P."/>
            <person name="Venkateswaran K."/>
        </authorList>
    </citation>
    <scope>NUCLEOTIDE SEQUENCE</scope>
    <source>
        <strain evidence="1">MNA-CCFEE 5425</strain>
    </source>
</reference>
<name>A0ACC2WRS4_9TREE</name>
<dbReference type="EMBL" id="JASBWU010000019">
    <property type="protein sequence ID" value="KAJ9114307.1"/>
    <property type="molecule type" value="Genomic_DNA"/>
</dbReference>
<protein>
    <submittedName>
        <fullName evidence="1">Uncharacterized protein</fullName>
    </submittedName>
</protein>
<comment type="caution">
    <text evidence="1">The sequence shown here is derived from an EMBL/GenBank/DDBJ whole genome shotgun (WGS) entry which is preliminary data.</text>
</comment>
<keyword evidence="2" id="KW-1185">Reference proteome</keyword>
<dbReference type="Proteomes" id="UP001243375">
    <property type="component" value="Unassembled WGS sequence"/>
</dbReference>
<evidence type="ECO:0000313" key="2">
    <source>
        <dbReference type="Proteomes" id="UP001243375"/>
    </source>
</evidence>
<accession>A0ACC2WRS4</accession>
<gene>
    <name evidence="1" type="ORF">QFC22_005759</name>
</gene>
<evidence type="ECO:0000313" key="1">
    <source>
        <dbReference type="EMBL" id="KAJ9114307.1"/>
    </source>
</evidence>
<sequence>MSSRYERVGNDADVSRDDASLRFRRSLSGLLHRRQNSQGAPSFVDSQELEAAFDDGSNSDLDDDTGAHDQRRLLSGTDGRDVRHAKDEDHFQIGDDDSDAEDDEEKKAAKEVQGVFSDPLRTSGGNQEAQPVPDQQSGRMPGDYDFDRDYFLPPPIPSESPPPFQPNSRWRPAQGNNNGIMPDLSHIPKFPNNSTQSRSLIGSLLPSFYGRNRGTGSDGTTPTGPAIGGGNTGVFANLAARPEAGRRAPAPGEEEGPEWVPEESQKEAPPSYATALRDAVPPYWETTVVLPSQSSPFGTLTSSMTGDEVLIDGMPVGNLFAFGWNMIVSMSFQFVGFLLTYVLHTSHAAKFGSRAGLGITLIQYGLYLRGRAEEMIRTGKFPSDGMEPDNADFDDPTGLLGSTWMGQIPKHTTATGEIAPEFPDFDASEVWRISHNMTKEEMWNLPSAEQVGEANEWLSFILMTVGWFLLITSVGGFWRVKRFENGLRASQNTEAEDPTSDLANGTNADNSTSPRQLAFYTQAFGQALNGVERIGRNVRNDLLARARRRGPLATGSTSETEAHRDDHVLLFARPSGDIDQDDGVDYPGLAERQGLTPEEWSRQNLYHG</sequence>